<gene>
    <name evidence="1" type="ORF">WNY58_09080</name>
</gene>
<dbReference type="SUPFAM" id="SSF53271">
    <property type="entry name" value="PRTase-like"/>
    <property type="match status" value="1"/>
</dbReference>
<comment type="caution">
    <text evidence="1">The sequence shown here is derived from an EMBL/GenBank/DDBJ whole genome shotgun (WGS) entry which is preliminary data.</text>
</comment>
<dbReference type="Gene3D" id="3.40.50.300">
    <property type="entry name" value="P-loop containing nucleotide triphosphate hydrolases"/>
    <property type="match status" value="1"/>
</dbReference>
<dbReference type="Gene3D" id="3.40.50.2020">
    <property type="match status" value="1"/>
</dbReference>
<evidence type="ECO:0000313" key="1">
    <source>
        <dbReference type="EMBL" id="MEM5536542.1"/>
    </source>
</evidence>
<proteinExistence type="predicted"/>
<evidence type="ECO:0000313" key="2">
    <source>
        <dbReference type="Proteomes" id="UP001449225"/>
    </source>
</evidence>
<dbReference type="InterPro" id="IPR023214">
    <property type="entry name" value="HAD_sf"/>
</dbReference>
<dbReference type="InterPro" id="IPR036412">
    <property type="entry name" value="HAD-like_sf"/>
</dbReference>
<protein>
    <submittedName>
        <fullName evidence="1">AAA family ATPase</fullName>
    </submittedName>
</protein>
<dbReference type="SUPFAM" id="SSF56784">
    <property type="entry name" value="HAD-like"/>
    <property type="match status" value="1"/>
</dbReference>
<dbReference type="InterPro" id="IPR027417">
    <property type="entry name" value="P-loop_NTPase"/>
</dbReference>
<sequence length="628" mass="70666">MNVQNKLYMIVGIPGSGKTTLARKLAEVRLNSHKLSCSELLKIVMKEEGVESWSGFDALDKSERYRLVHCVTRRLSDLKTQHETIYADAHMLVKNRGSGEFDVGLTRSDAEIIDGLIFLDTSPETVQKNTKRDNGLNIRNRPHSNIEQIQCHRQKELEAAQCYCEEYGLPLYLVDNKNNDYTVEDVLTRLDHIGALVPATEKSLDDQVSSHLEKVNAEVGPALILDGDRTFSEADAFRLFDSALGLRDINRQAFEKFGYHLQSFSTVSGNWKKVSIYEYLDVLEKVAKEIQPRQEWFEVLSNTPRNVPVFLVTAGVPQLWQRILNDHQFDHVKVIGGTHPYLDKELITHDSKSHVVSILKNKGYWVCAAGDSPIDAPMLNRADLAMVVPDGKGSLPLISELVEHKRWFYLAVEGYLEQRNSMSASDIRHSMQERIAFSGYQYLNMLDSFEILNAHSLSKVIGINRFDLKISHKNIGGIFIRDLCSRHSSFTSENTVVVGVERSGRYLAEGAVDVFDCPLLSALPMNTLGNESYDPGMVIPHLDFNKANIIIFDSVIHTGGTVERVLAAIPDNYEGQLYVFCTEVNEASLGVIEKLRRKATFYCLRVSCRKERPVGCGDMGAKLYGTLS</sequence>
<dbReference type="Gene3D" id="3.40.50.1000">
    <property type="entry name" value="HAD superfamily/HAD-like"/>
    <property type="match status" value="1"/>
</dbReference>
<dbReference type="EMBL" id="JBBMRA010000007">
    <property type="protein sequence ID" value="MEM5536542.1"/>
    <property type="molecule type" value="Genomic_DNA"/>
</dbReference>
<keyword evidence="2" id="KW-1185">Reference proteome</keyword>
<dbReference type="CDD" id="cd06223">
    <property type="entry name" value="PRTases_typeI"/>
    <property type="match status" value="1"/>
</dbReference>
<dbReference type="InterPro" id="IPR000836">
    <property type="entry name" value="PRTase_dom"/>
</dbReference>
<reference evidence="1 2" key="1">
    <citation type="submission" date="2024-03" db="EMBL/GenBank/DDBJ databases">
        <title>Community enrichment and isolation of bacterial strains for fucoidan degradation.</title>
        <authorList>
            <person name="Sichert A."/>
        </authorList>
    </citation>
    <scope>NUCLEOTIDE SEQUENCE [LARGE SCALE GENOMIC DNA]</scope>
    <source>
        <strain evidence="1 2">AS76</strain>
    </source>
</reference>
<dbReference type="InterPro" id="IPR029057">
    <property type="entry name" value="PRTase-like"/>
</dbReference>
<dbReference type="RefSeq" id="WP_342854344.1">
    <property type="nucleotide sequence ID" value="NZ_JBBMRA010000007.1"/>
</dbReference>
<dbReference type="Proteomes" id="UP001449225">
    <property type="component" value="Unassembled WGS sequence"/>
</dbReference>
<accession>A0ABU9TSB0</accession>
<organism evidence="1 2">
    <name type="scientific">Neptuniibacter pectenicola</name>
    <dbReference type="NCBI Taxonomy" id="1806669"/>
    <lineage>
        <taxon>Bacteria</taxon>
        <taxon>Pseudomonadati</taxon>
        <taxon>Pseudomonadota</taxon>
        <taxon>Gammaproteobacteria</taxon>
        <taxon>Oceanospirillales</taxon>
        <taxon>Oceanospirillaceae</taxon>
        <taxon>Neptuniibacter</taxon>
    </lineage>
</organism>
<name>A0ABU9TSB0_9GAMM</name>
<dbReference type="SUPFAM" id="SSF52540">
    <property type="entry name" value="P-loop containing nucleoside triphosphate hydrolases"/>
    <property type="match status" value="1"/>
</dbReference>
<dbReference type="Pfam" id="PF13207">
    <property type="entry name" value="AAA_17"/>
    <property type="match status" value="1"/>
</dbReference>